<dbReference type="GO" id="GO:0005737">
    <property type="term" value="C:cytoplasm"/>
    <property type="evidence" value="ECO:0007669"/>
    <property type="project" value="UniProtKB-ARBA"/>
</dbReference>
<reference evidence="8" key="1">
    <citation type="submission" date="2015-07" db="EMBL/GenBank/DDBJ databases">
        <authorList>
            <person name="Teixeira M.M."/>
            <person name="Souza R.C."/>
            <person name="Almeida L.G."/>
            <person name="Vicente V.A."/>
            <person name="de Hoog S."/>
            <person name="Bocca A.L."/>
            <person name="de Almeida S.R."/>
            <person name="Vasconcelos A.T."/>
            <person name="Felipe M.S."/>
        </authorList>
    </citation>
    <scope>NUCLEOTIDE SEQUENCE [LARGE SCALE GENOMIC DNA]</scope>
    <source>
        <strain evidence="8">KSF</strain>
    </source>
</reference>
<dbReference type="eggNOG" id="KOG3233">
    <property type="taxonomic scope" value="Eukaryota"/>
</dbReference>
<dbReference type="InterPro" id="IPR036390">
    <property type="entry name" value="WH_DNA-bd_sf"/>
</dbReference>
<feature type="compositionally biased region" description="Basic and acidic residues" evidence="6">
    <location>
        <begin position="419"/>
        <end position="444"/>
    </location>
</feature>
<dbReference type="PANTHER" id="PTHR12780">
    <property type="entry name" value="RNA POLYMERASE III DNA DIRECTED , 39KD SUBUNIT-RELATED"/>
    <property type="match status" value="1"/>
</dbReference>
<dbReference type="EMBL" id="LGRB01000010">
    <property type="protein sequence ID" value="OCT50051.1"/>
    <property type="molecule type" value="Genomic_DNA"/>
</dbReference>
<dbReference type="OrthoDB" id="613763at2759"/>
<feature type="region of interest" description="Disordered" evidence="6">
    <location>
        <begin position="213"/>
        <end position="234"/>
    </location>
</feature>
<dbReference type="GO" id="GO:0005654">
    <property type="term" value="C:nucleoplasm"/>
    <property type="evidence" value="ECO:0007669"/>
    <property type="project" value="UniProtKB-ARBA"/>
</dbReference>
<keyword evidence="5" id="KW-0539">Nucleus</keyword>
<evidence type="ECO:0000313" key="8">
    <source>
        <dbReference type="Proteomes" id="UP000094526"/>
    </source>
</evidence>
<feature type="region of interest" description="Disordered" evidence="6">
    <location>
        <begin position="419"/>
        <end position="468"/>
    </location>
</feature>
<name>A0A1C1CNL9_9EURO</name>
<evidence type="ECO:0000313" key="7">
    <source>
        <dbReference type="EMBL" id="OCT50051.1"/>
    </source>
</evidence>
<protein>
    <submittedName>
        <fullName evidence="7">RNA polymerase Rpc34 subunit family protein</fullName>
    </submittedName>
</protein>
<dbReference type="Proteomes" id="UP000094526">
    <property type="component" value="Unassembled WGS sequence"/>
</dbReference>
<dbReference type="FunFam" id="1.10.10.10:FF:000116">
    <property type="entry name" value="DNA-directed RNA polymerase III subunit RPC6"/>
    <property type="match status" value="1"/>
</dbReference>
<dbReference type="STRING" id="86049.A0A1C1CNL9"/>
<dbReference type="Pfam" id="PF05158">
    <property type="entry name" value="RNA_pol_Rpc34"/>
    <property type="match status" value="1"/>
</dbReference>
<dbReference type="GO" id="GO:0006383">
    <property type="term" value="P:transcription by RNA polymerase III"/>
    <property type="evidence" value="ECO:0007669"/>
    <property type="project" value="InterPro"/>
</dbReference>
<dbReference type="InterPro" id="IPR007832">
    <property type="entry name" value="RNA_pol_Rpc34"/>
</dbReference>
<evidence type="ECO:0000256" key="1">
    <source>
        <dbReference type="ARBA" id="ARBA00004123"/>
    </source>
</evidence>
<proteinExistence type="inferred from homology"/>
<feature type="region of interest" description="Disordered" evidence="6">
    <location>
        <begin position="1"/>
        <end position="22"/>
    </location>
</feature>
<evidence type="ECO:0000256" key="4">
    <source>
        <dbReference type="ARBA" id="ARBA00023163"/>
    </source>
</evidence>
<comment type="subcellular location">
    <subcellularLocation>
        <location evidence="1">Nucleus</location>
    </subcellularLocation>
</comment>
<dbReference type="SUPFAM" id="SSF46785">
    <property type="entry name" value="Winged helix' DNA-binding domain"/>
    <property type="match status" value="1"/>
</dbReference>
<evidence type="ECO:0000256" key="5">
    <source>
        <dbReference type="ARBA" id="ARBA00023242"/>
    </source>
</evidence>
<evidence type="ECO:0000256" key="3">
    <source>
        <dbReference type="ARBA" id="ARBA00022478"/>
    </source>
</evidence>
<evidence type="ECO:0000256" key="2">
    <source>
        <dbReference type="ARBA" id="ARBA00011038"/>
    </source>
</evidence>
<keyword evidence="3" id="KW-0240">DNA-directed RNA polymerase</keyword>
<dbReference type="VEuPathDB" id="FungiDB:G647_08968"/>
<dbReference type="InterPro" id="IPR016049">
    <property type="entry name" value="RNA_pol_Rpc34-like"/>
</dbReference>
<organism evidence="7 8">
    <name type="scientific">Cladophialophora carrionii</name>
    <dbReference type="NCBI Taxonomy" id="86049"/>
    <lineage>
        <taxon>Eukaryota</taxon>
        <taxon>Fungi</taxon>
        <taxon>Dikarya</taxon>
        <taxon>Ascomycota</taxon>
        <taxon>Pezizomycotina</taxon>
        <taxon>Eurotiomycetes</taxon>
        <taxon>Chaetothyriomycetidae</taxon>
        <taxon>Chaetothyriales</taxon>
        <taxon>Herpotrichiellaceae</taxon>
        <taxon>Cladophialophora</taxon>
    </lineage>
</organism>
<comment type="caution">
    <text evidence="7">The sequence shown here is derived from an EMBL/GenBank/DDBJ whole genome shotgun (WGS) entry which is preliminary data.</text>
</comment>
<dbReference type="AlphaFoldDB" id="A0A1C1CNL9"/>
<evidence type="ECO:0000256" key="6">
    <source>
        <dbReference type="SAM" id="MobiDB-lite"/>
    </source>
</evidence>
<sequence>MAPSKKATATASPTPGPSSAPGGRNFVGDALYAWATENYDPGYVFSQQELLSAPVIPNADVTLLLPTVDYLVRKSLFRLHDRAGGGIGWELIDLEVAKNYAGLSRNEQIVLQVIEGAKNSGIWTKQIQTKTNIHQNTVEKVYKALESRNLIKQMKSVAHPQRKMYISASLIPSEDATGGSWFSEGVLDQGLIDTISDVIEAYVSTSSWQEVTLDEHEETSLGQKRRRPSDGFEEYGNDKVKLTKTIDGQNKVKPVKQHGPSKAYKPFEPGYLRYPTLRDITQYLLEVKVTASALPQNAIAQLLQVMIYDDRLFTLSRVAQATEVADDFTNNTVTMYRCFKTPLDLIEQRSIAKRKMSSDEKIRVAAYRHEELEALGPGGASEVPCMRCPVFDICGEGGPVNAVTCKYFTEWYDSLEQADKEKEPKEKKIKERDKTLVDKGKGKAQELPMANHDRGPSIEVELEEVEPL</sequence>
<dbReference type="Gene3D" id="1.10.10.10">
    <property type="entry name" value="Winged helix-like DNA-binding domain superfamily/Winged helix DNA-binding domain"/>
    <property type="match status" value="1"/>
</dbReference>
<dbReference type="VEuPathDB" id="FungiDB:CLCR_07096"/>
<keyword evidence="8" id="KW-1185">Reference proteome</keyword>
<accession>A0A1C1CNL9</accession>
<gene>
    <name evidence="7" type="ORF">CLCR_07096</name>
</gene>
<keyword evidence="4" id="KW-0804">Transcription</keyword>
<dbReference type="GO" id="GO:0005666">
    <property type="term" value="C:RNA polymerase III complex"/>
    <property type="evidence" value="ECO:0007669"/>
    <property type="project" value="InterPro"/>
</dbReference>
<comment type="similarity">
    <text evidence="2">Belongs to the eukaryotic RPC34/RPC39 RNA polymerase subunit family.</text>
</comment>
<dbReference type="InterPro" id="IPR036388">
    <property type="entry name" value="WH-like_DNA-bd_sf"/>
</dbReference>